<keyword evidence="3" id="KW-0695">RNA-directed DNA polymerase</keyword>
<dbReference type="Gene3D" id="3.60.10.10">
    <property type="entry name" value="Endonuclease/exonuclease/phosphatase"/>
    <property type="match status" value="1"/>
</dbReference>
<dbReference type="InterPro" id="IPR000477">
    <property type="entry name" value="RT_dom"/>
</dbReference>
<protein>
    <submittedName>
        <fullName evidence="4">Pol-like protein</fullName>
    </submittedName>
    <submittedName>
        <fullName evidence="3">RNA-directed DNA polymerase from mobile element jockey-like</fullName>
    </submittedName>
</protein>
<dbReference type="GO" id="GO:0042575">
    <property type="term" value="C:DNA polymerase complex"/>
    <property type="evidence" value="ECO:0007669"/>
    <property type="project" value="UniProtKB-ARBA"/>
</dbReference>
<dbReference type="EMBL" id="IACF01000343">
    <property type="protein sequence ID" value="LAB66129.1"/>
    <property type="molecule type" value="mRNA"/>
</dbReference>
<dbReference type="Pfam" id="PF00075">
    <property type="entry name" value="RNase_H"/>
    <property type="match status" value="1"/>
</dbReference>
<dbReference type="CDD" id="cd09276">
    <property type="entry name" value="Rnase_HI_RT_non_LTR"/>
    <property type="match status" value="1"/>
</dbReference>
<dbReference type="SUPFAM" id="SSF56219">
    <property type="entry name" value="DNase I-like"/>
    <property type="match status" value="1"/>
</dbReference>
<reference evidence="4" key="1">
    <citation type="submission" date="2017-11" db="EMBL/GenBank/DDBJ databases">
        <title>The sensing device of the deep-sea amphipod.</title>
        <authorList>
            <person name="Kobayashi H."/>
            <person name="Nagahama T."/>
            <person name="Arai W."/>
            <person name="Sasagawa Y."/>
            <person name="Umeda M."/>
            <person name="Hayashi T."/>
            <person name="Nikaido I."/>
            <person name="Watanabe H."/>
            <person name="Oguri K."/>
            <person name="Kitazato H."/>
            <person name="Fujioka K."/>
            <person name="Kido Y."/>
            <person name="Takami H."/>
        </authorList>
    </citation>
    <scope>NUCLEOTIDE SEQUENCE</scope>
    <source>
        <tissue evidence="4">Whole body</tissue>
    </source>
</reference>
<evidence type="ECO:0000259" key="2">
    <source>
        <dbReference type="PROSITE" id="PS50879"/>
    </source>
</evidence>
<dbReference type="EMBL" id="IACT01000692">
    <property type="protein sequence ID" value="LAC20081.1"/>
    <property type="molecule type" value="mRNA"/>
</dbReference>
<dbReference type="InterPro" id="IPR012337">
    <property type="entry name" value="RNaseH-like_sf"/>
</dbReference>
<dbReference type="GO" id="GO:0004523">
    <property type="term" value="F:RNA-DNA hybrid ribonuclease activity"/>
    <property type="evidence" value="ECO:0007669"/>
    <property type="project" value="InterPro"/>
</dbReference>
<feature type="domain" description="Reverse transcriptase" evidence="1">
    <location>
        <begin position="491"/>
        <end position="742"/>
    </location>
</feature>
<dbReference type="InterPro" id="IPR052560">
    <property type="entry name" value="RdDP_mobile_element"/>
</dbReference>
<evidence type="ECO:0000313" key="3">
    <source>
        <dbReference type="EMBL" id="LAB66129.1"/>
    </source>
</evidence>
<accession>A0A2P2HWH2</accession>
<keyword evidence="3" id="KW-0808">Transferase</keyword>
<dbReference type="PROSITE" id="PS50879">
    <property type="entry name" value="RNASE_H_1"/>
    <property type="match status" value="1"/>
</dbReference>
<keyword evidence="3" id="KW-0548">Nucleotidyltransferase</keyword>
<evidence type="ECO:0000313" key="4">
    <source>
        <dbReference type="EMBL" id="LAC20081.1"/>
    </source>
</evidence>
<dbReference type="InterPro" id="IPR036691">
    <property type="entry name" value="Endo/exonu/phosph_ase_sf"/>
</dbReference>
<dbReference type="GO" id="GO:0003676">
    <property type="term" value="F:nucleic acid binding"/>
    <property type="evidence" value="ECO:0007669"/>
    <property type="project" value="InterPro"/>
</dbReference>
<dbReference type="Pfam" id="PF00078">
    <property type="entry name" value="RVT_1"/>
    <property type="match status" value="1"/>
</dbReference>
<dbReference type="PROSITE" id="PS50878">
    <property type="entry name" value="RT_POL"/>
    <property type="match status" value="1"/>
</dbReference>
<dbReference type="GO" id="GO:0003964">
    <property type="term" value="F:RNA-directed DNA polymerase activity"/>
    <property type="evidence" value="ECO:0007669"/>
    <property type="project" value="UniProtKB-KW"/>
</dbReference>
<dbReference type="InterPro" id="IPR043502">
    <property type="entry name" value="DNA/RNA_pol_sf"/>
</dbReference>
<dbReference type="SUPFAM" id="SSF53098">
    <property type="entry name" value="Ribonuclease H-like"/>
    <property type="match status" value="1"/>
</dbReference>
<sequence>MADYAINSKSLKRSLKNERHLELIQFNCNGISKKLTEIKVFLYTNKPDIFCLCETWLKKREPKFIGYNTLWTNRTDAGKGGLAILIREDISYKEKQINFFDGGGLELQGIEIKYGGEVIDMLNCYNPNKNITFEEFKFYIAQLSHSFIMVGDYNAHYPTWDKRGRVNYTGRSINRALNTLNIGILNDLDTPTYIDKRTGTTSCLDLCLASHNLVVVGNCDRGSDLGSDHFPIKCSFGVRVNKSNLQVPKRWKTKEAKWEMFSAQLEQSKEHNMEPTNVTASSRDLTDKIIKAAEESIPISSGTRSYNFYTPWWDIECSRAVAERKKAKGKLWRSPSVENLINYKRTEAIAKRVKLKKQQQSWTEFLESMNANTTTKETWNKIKSISGIKSKGTYPLQGIDMGDDQGKAESFSGYFSRVRGCNWINQTEVTNEILRIDNLNNYEVEMLEHHELLGAVRKLKNTAPGEDNVINLFFKKCPENIIFETLQVFNYSWVTGTVPADWKKSIVCPIPKPGKDSTAVSGYRPISMLPCMGKLLERIILKRMNYFLESRNLLHSTQMGFRSGKSTIDALNIITNEIKTALVKKEFCIIVYLDIESAYDCVWHEGLLYKMKSLGFSDQLLKWIWNYLKDRTMKVRIGCKLSKEIALDKGLPQGAVLAPMLFNIMLHDLPAVPAGMDIVSYADDITLIARGQSLLELKIIMQDYLKVLGTWFKNWRFTLNASKCSFQIYTKKKIVPVVNIVINKSNISRVDKQKVLGIILDSPHLNFNEHIKYLRVECNKRINILRALTATRWGTKKKLLRRVYISFIRSKIEYGCTVFGRLSRKNLRTLEVLQNNSLRCILGARKTSPILSLEIEAHVTPIDIRFKSLILKWYLKYCHSVQGNYITTRLDIVRNLFERWVWKSPFATEIMAAITELEIGKINRASTAIVSPIPPTVNMQDIVNQELPLTANILQDRLCIDGWFTDFLSEQYPNHIYIYTDGSKNNRDQVSSAMFIPSMKLATGWKLNPQHSVLGAELFAILQAVTFANTNTELCKKDILILSDCRSALAIIENIERPNYKHAAFHIQEQLVRTKIGRIKLQWVKSHCGINGNTIADRVANMSHDNDKSVISTLCLEEAWHQIYDTIMGYWKKYWYESVQITGKGTFLRSIRDDLGERIWDALPRQAECAITRLRIGHVGVGEHLNRFNMKDCAICYACGVRESVQHFLLMCRNYLSERTDFKRGVIGLNVQWNIKNILGEGNYSRRTQKKIINLLAKYLIATKRINEL</sequence>
<dbReference type="InterPro" id="IPR036397">
    <property type="entry name" value="RNaseH_sf"/>
</dbReference>
<dbReference type="Gene3D" id="3.30.420.10">
    <property type="entry name" value="Ribonuclease H-like superfamily/Ribonuclease H"/>
    <property type="match status" value="1"/>
</dbReference>
<dbReference type="Pfam" id="PF14529">
    <property type="entry name" value="Exo_endo_phos_2"/>
    <property type="match status" value="1"/>
</dbReference>
<dbReference type="PANTHER" id="PTHR36688">
    <property type="entry name" value="ENDO/EXONUCLEASE/PHOSPHATASE DOMAIN-CONTAINING PROTEIN"/>
    <property type="match status" value="1"/>
</dbReference>
<proteinExistence type="evidence at transcript level"/>
<reference evidence="3" key="2">
    <citation type="journal article" date="2018" name="Biosci. Biotechnol. Biochem.">
        <title>Polysaccharide hydrolase of the hadal zone amphipods Hirondellea gigas.</title>
        <authorList>
            <person name="Kobayashi H."/>
            <person name="Nagahama T."/>
            <person name="Arai W."/>
            <person name="Sasagawa Y."/>
            <person name="Umeda M."/>
            <person name="Hayashi T."/>
            <person name="Nikaido I."/>
            <person name="Watanabe H."/>
            <person name="Oguri K."/>
            <person name="Kitazato H."/>
            <person name="Fujioka K."/>
            <person name="Kido Y."/>
            <person name="Takami H."/>
        </authorList>
    </citation>
    <scope>NUCLEOTIDE SEQUENCE</scope>
    <source>
        <tissue evidence="3">Whole body</tissue>
    </source>
</reference>
<feature type="domain" description="RNase H type-1" evidence="2">
    <location>
        <begin position="972"/>
        <end position="1105"/>
    </location>
</feature>
<dbReference type="InterPro" id="IPR002156">
    <property type="entry name" value="RNaseH_domain"/>
</dbReference>
<dbReference type="InterPro" id="IPR005135">
    <property type="entry name" value="Endo/exonuclease/phosphatase"/>
</dbReference>
<organism evidence="3">
    <name type="scientific">Hirondellea gigas</name>
    <dbReference type="NCBI Taxonomy" id="1518452"/>
    <lineage>
        <taxon>Eukaryota</taxon>
        <taxon>Metazoa</taxon>
        <taxon>Ecdysozoa</taxon>
        <taxon>Arthropoda</taxon>
        <taxon>Crustacea</taxon>
        <taxon>Multicrustacea</taxon>
        <taxon>Malacostraca</taxon>
        <taxon>Eumalacostraca</taxon>
        <taxon>Peracarida</taxon>
        <taxon>Amphipoda</taxon>
        <taxon>Amphilochidea</taxon>
        <taxon>Lysianassida</taxon>
        <taxon>Lysianassidira</taxon>
        <taxon>Lysianassoidea</taxon>
        <taxon>Lysianassidae</taxon>
        <taxon>Hirondellea</taxon>
    </lineage>
</organism>
<name>A0A2P2HWH2_9CRUS</name>
<dbReference type="CDD" id="cd01650">
    <property type="entry name" value="RT_nLTR_like"/>
    <property type="match status" value="1"/>
</dbReference>
<dbReference type="SUPFAM" id="SSF56672">
    <property type="entry name" value="DNA/RNA polymerases"/>
    <property type="match status" value="1"/>
</dbReference>
<dbReference type="AlphaFoldDB" id="A0A2P2HWH2"/>
<evidence type="ECO:0000259" key="1">
    <source>
        <dbReference type="PROSITE" id="PS50878"/>
    </source>
</evidence>
<dbReference type="PANTHER" id="PTHR36688:SF2">
    <property type="entry name" value="ENDONUCLEASE_EXONUCLEASE_PHOSPHATASE DOMAIN-CONTAINING PROTEIN"/>
    <property type="match status" value="1"/>
</dbReference>